<dbReference type="Gene3D" id="1.10.3130.20">
    <property type="entry name" value="Phycobilisome linker domain"/>
    <property type="match status" value="1"/>
</dbReference>
<protein>
    <recommendedName>
        <fullName evidence="1">Peptidase metallopeptidase domain-containing protein</fullName>
    </recommendedName>
</protein>
<accession>U5T5R5</accession>
<dbReference type="InterPro" id="IPR025282">
    <property type="entry name" value="DUF4214"/>
</dbReference>
<name>U5T5R5_9GAMM</name>
<dbReference type="KEGG" id="spiu:SPICUR_08380"/>
<dbReference type="CDD" id="cd04277">
    <property type="entry name" value="ZnMc_serralysin_like"/>
    <property type="match status" value="1"/>
</dbReference>
<organism evidence="2 3">
    <name type="scientific">Spiribacter curvatus</name>
    <dbReference type="NCBI Taxonomy" id="1335757"/>
    <lineage>
        <taxon>Bacteria</taxon>
        <taxon>Pseudomonadati</taxon>
        <taxon>Pseudomonadota</taxon>
        <taxon>Gammaproteobacteria</taxon>
        <taxon>Chromatiales</taxon>
        <taxon>Ectothiorhodospiraceae</taxon>
        <taxon>Spiribacter</taxon>
    </lineage>
</organism>
<evidence type="ECO:0000313" key="3">
    <source>
        <dbReference type="Proteomes" id="UP000017640"/>
    </source>
</evidence>
<dbReference type="GO" id="GO:0006508">
    <property type="term" value="P:proteolysis"/>
    <property type="evidence" value="ECO:0007669"/>
    <property type="project" value="InterPro"/>
</dbReference>
<evidence type="ECO:0000259" key="1">
    <source>
        <dbReference type="SMART" id="SM00235"/>
    </source>
</evidence>
<dbReference type="InterPro" id="IPR034033">
    <property type="entry name" value="Serralysin-like"/>
</dbReference>
<dbReference type="STRING" id="1335757.SPICUR_08380"/>
<dbReference type="InterPro" id="IPR038255">
    <property type="entry name" value="PBS_linker_sf"/>
</dbReference>
<dbReference type="SUPFAM" id="SSF55486">
    <property type="entry name" value="Metalloproteases ('zincins'), catalytic domain"/>
    <property type="match status" value="1"/>
</dbReference>
<proteinExistence type="predicted"/>
<dbReference type="EMBL" id="CP005990">
    <property type="protein sequence ID" value="AGY92606.1"/>
    <property type="molecule type" value="Genomic_DNA"/>
</dbReference>
<dbReference type="SMART" id="SM00235">
    <property type="entry name" value="ZnMc"/>
    <property type="match status" value="1"/>
</dbReference>
<dbReference type="Gene3D" id="3.40.390.10">
    <property type="entry name" value="Collagenase (Catalytic Domain)"/>
    <property type="match status" value="1"/>
</dbReference>
<dbReference type="eggNOG" id="COG2931">
    <property type="taxonomic scope" value="Bacteria"/>
</dbReference>
<dbReference type="GO" id="GO:0008237">
    <property type="term" value="F:metallopeptidase activity"/>
    <property type="evidence" value="ECO:0007669"/>
    <property type="project" value="InterPro"/>
</dbReference>
<dbReference type="InterPro" id="IPR024079">
    <property type="entry name" value="MetalloPept_cat_dom_sf"/>
</dbReference>
<sequence>MEAAADAEGKGDRTMAYDYNTDWLGSGTDAFKALMATHEDALASRQTMSSNTVTYSFYTESERPPYSDYSYIPTGESAQFEAFSQREKDLTQAVFDQVAAFTGLSFEEVAPGEGDVRFGTHNMTMGGYANYPSDYYEYGNNFVSTDLVGRDFAETLIHEIGHSLGLKHPQPYNGGYESAVLPDALDTPLMSVMTYNAIDTSPSYYSPVNALSFGPLDIHALQQMYGRADDGSGITYRVDDSSVAGDSVVSDFSTVSFDLDLSGAEGSDFMWLFGTTGQDKLYLGEVGGRVDADLESGRISIGETETLGSVYDWASGTKNSAPFGEVGNIRLAPDTNEAAHGVEHVVFTEHTDSVSLGDLASTIELRGGDDRVSGFAGGVDLDAGLGEDVWRPGISYQDSEARQSESGLTLTSNGSTVDFSGFSEVAFSDDRLVIGPSGDSLEAQAYRIYKAAFDRLPDLEGLGFWVNALESGVEVDEVAAEFVASDEMAEKYGASLTDRAYVDALYNNVLGRSPDDDGFEFWLNAIENNPAVSEESLLVEFAESTENVENVAGIIDEGVMYLEWA</sequence>
<dbReference type="GO" id="GO:0008270">
    <property type="term" value="F:zinc ion binding"/>
    <property type="evidence" value="ECO:0007669"/>
    <property type="project" value="InterPro"/>
</dbReference>
<dbReference type="PATRIC" id="fig|1335757.3.peg.1638"/>
<evidence type="ECO:0000313" key="2">
    <source>
        <dbReference type="EMBL" id="AGY92606.1"/>
    </source>
</evidence>
<reference evidence="2 3" key="1">
    <citation type="journal article" date="2013" name="BMC Genomics">
        <title>Genomes of "Spiribacter", a streamlined, successful halophilic bacterium.</title>
        <authorList>
            <person name="Lopez-Perez M."/>
            <person name="Ghai R."/>
            <person name="Leon M.J."/>
            <person name="Rodriguez-Olmos A."/>
            <person name="Copa-Patino J.L."/>
            <person name="Soliveri J."/>
            <person name="Sanchez-Porro C."/>
            <person name="Ventosa A."/>
            <person name="Rodriguez-Valera F."/>
        </authorList>
    </citation>
    <scope>NUCLEOTIDE SEQUENCE [LARGE SCALE GENOMIC DNA]</scope>
    <source>
        <strain evidence="2 3">UAH-SP71</strain>
    </source>
</reference>
<dbReference type="Pfam" id="PF13946">
    <property type="entry name" value="DUF4214"/>
    <property type="match status" value="1"/>
</dbReference>
<gene>
    <name evidence="2" type="ORF">SPICUR_08380</name>
</gene>
<dbReference type="HOGENOM" id="CLU_435246_0_0_6"/>
<dbReference type="AlphaFoldDB" id="U5T5R5"/>
<dbReference type="Proteomes" id="UP000017640">
    <property type="component" value="Chromosome"/>
</dbReference>
<dbReference type="InterPro" id="IPR006026">
    <property type="entry name" value="Peptidase_Metallo"/>
</dbReference>
<keyword evidence="3" id="KW-1185">Reference proteome</keyword>
<feature type="domain" description="Peptidase metallopeptidase" evidence="1">
    <location>
        <begin position="44"/>
        <end position="207"/>
    </location>
</feature>